<accession>A0A498S6G5</accession>
<evidence type="ECO:0000313" key="2">
    <source>
        <dbReference type="Proteomes" id="UP000276991"/>
    </source>
</evidence>
<sequence length="124" mass="14454">MSTETLTRSEKSPESVSLEKKWSRAFRLQRAKSFINFKFAQFLGQEYICEGKTTKEGISRNHYLIKERFDKNLRVNLLYVDCGDETPPEFVGIKALIKHYTVYASLHSFSLANGLSVDVFPWWH</sequence>
<evidence type="ECO:0000313" key="1">
    <source>
        <dbReference type="EMBL" id="VBB25355.1"/>
    </source>
</evidence>
<dbReference type="EMBL" id="UPTC01000010">
    <property type="protein sequence ID" value="VBB25355.1"/>
    <property type="molecule type" value="Genomic_DNA"/>
</dbReference>
<protein>
    <submittedName>
        <fullName evidence="1">Uncharacterized protein</fullName>
    </submittedName>
</protein>
<name>A0A498S6G5_ACAVI</name>
<organism evidence="1 2">
    <name type="scientific">Acanthocheilonema viteae</name>
    <name type="common">Filarial nematode worm</name>
    <name type="synonym">Dipetalonema viteae</name>
    <dbReference type="NCBI Taxonomy" id="6277"/>
    <lineage>
        <taxon>Eukaryota</taxon>
        <taxon>Metazoa</taxon>
        <taxon>Ecdysozoa</taxon>
        <taxon>Nematoda</taxon>
        <taxon>Chromadorea</taxon>
        <taxon>Rhabditida</taxon>
        <taxon>Spirurina</taxon>
        <taxon>Spiruromorpha</taxon>
        <taxon>Filarioidea</taxon>
        <taxon>Onchocercidae</taxon>
        <taxon>Acanthocheilonema</taxon>
    </lineage>
</organism>
<gene>
    <name evidence="1" type="ORF">NAV_LOCUS185</name>
</gene>
<dbReference type="OrthoDB" id="5795861at2759"/>
<proteinExistence type="predicted"/>
<reference evidence="1 2" key="1">
    <citation type="submission" date="2018-08" db="EMBL/GenBank/DDBJ databases">
        <authorList>
            <person name="Laetsch R D."/>
            <person name="Stevens L."/>
            <person name="Kumar S."/>
            <person name="Blaxter L. M."/>
        </authorList>
    </citation>
    <scope>NUCLEOTIDE SEQUENCE [LARGE SCALE GENOMIC DNA]</scope>
</reference>
<keyword evidence="2" id="KW-1185">Reference proteome</keyword>
<dbReference type="AlphaFoldDB" id="A0A498S6G5"/>
<dbReference type="Proteomes" id="UP000276991">
    <property type="component" value="Unassembled WGS sequence"/>
</dbReference>